<evidence type="ECO:0000313" key="2">
    <source>
        <dbReference type="Proteomes" id="UP000234662"/>
    </source>
</evidence>
<organism evidence="1 2">
    <name type="scientific">Gordonia terrae</name>
    <dbReference type="NCBI Taxonomy" id="2055"/>
    <lineage>
        <taxon>Bacteria</taxon>
        <taxon>Bacillati</taxon>
        <taxon>Actinomycetota</taxon>
        <taxon>Actinomycetes</taxon>
        <taxon>Mycobacteriales</taxon>
        <taxon>Gordoniaceae</taxon>
        <taxon>Gordonia</taxon>
    </lineage>
</organism>
<evidence type="ECO:0008006" key="3">
    <source>
        <dbReference type="Google" id="ProtNLM"/>
    </source>
</evidence>
<reference evidence="1 2" key="1">
    <citation type="submission" date="2017-12" db="EMBL/GenBank/DDBJ databases">
        <title>Phylogenetic diversity of female urinary microbiome.</title>
        <authorList>
            <person name="Thomas-White K."/>
            <person name="Wolfe A.J."/>
        </authorList>
    </citation>
    <scope>NUCLEOTIDE SEQUENCE [LARGE SCALE GENOMIC DNA]</scope>
    <source>
        <strain evidence="1 2">UMB0777</strain>
    </source>
</reference>
<protein>
    <recommendedName>
        <fullName evidence="3">NRDE family protein</fullName>
    </recommendedName>
</protein>
<proteinExistence type="predicted"/>
<dbReference type="STRING" id="2055.BCM27_11215"/>
<evidence type="ECO:0000313" key="1">
    <source>
        <dbReference type="EMBL" id="PKZ67279.1"/>
    </source>
</evidence>
<dbReference type="PANTHER" id="PTHR17985:SF8">
    <property type="entry name" value="TRANSPORT AND GOLGI ORGANIZATION PROTEIN 2 HOMOLOG"/>
    <property type="match status" value="1"/>
</dbReference>
<comment type="caution">
    <text evidence="1">The sequence shown here is derived from an EMBL/GenBank/DDBJ whole genome shotgun (WGS) entry which is preliminary data.</text>
</comment>
<dbReference type="EMBL" id="PKJC01000001">
    <property type="protein sequence ID" value="PKZ67279.1"/>
    <property type="molecule type" value="Genomic_DNA"/>
</dbReference>
<dbReference type="RefSeq" id="WP_101818714.1">
    <property type="nucleotide sequence ID" value="NZ_PKJC01000001.1"/>
</dbReference>
<name>A0A2I1RDS5_9ACTN</name>
<dbReference type="Proteomes" id="UP000234662">
    <property type="component" value="Unassembled WGS sequence"/>
</dbReference>
<sequence length="259" mass="28449">MCLILFAWNAHPTRRLIVAANRDEQHRRRTFALSHWDDLPILGGRDAVAGGTWMAVSAETPDRVAMVTNVRVGPARRTGIRSRGKLPVDYLVGDDDPKVYAHRVVDDAAAYDPVNLLVADRNELWWMTNWPEPRAERVADGVHGLSNGALDNDWPKVVDGAAALGELVEAEGADPDAATLDESYFAMLADQDRPDPARLPDTGVGPQAEAALSSMFINIPGYGTRASTLLRVGHDGHGSMTERRYGWRARRRGTTTLTF</sequence>
<dbReference type="AlphaFoldDB" id="A0A2I1RDS5"/>
<dbReference type="PANTHER" id="PTHR17985">
    <property type="entry name" value="SER/THR-RICH PROTEIN T10 IN DGCR REGION"/>
    <property type="match status" value="1"/>
</dbReference>
<gene>
    <name evidence="1" type="ORF">CYJ73_00900</name>
</gene>
<dbReference type="Pfam" id="PF05742">
    <property type="entry name" value="TANGO2"/>
    <property type="match status" value="1"/>
</dbReference>
<dbReference type="InterPro" id="IPR008551">
    <property type="entry name" value="TANGO2"/>
</dbReference>
<accession>A0A2I1RDS5</accession>